<dbReference type="InterPro" id="IPR016032">
    <property type="entry name" value="Sig_transdc_resp-reg_C-effctor"/>
</dbReference>
<dbReference type="SUPFAM" id="SSF46894">
    <property type="entry name" value="C-terminal effector domain of the bipartite response regulators"/>
    <property type="match status" value="1"/>
</dbReference>
<name>A0A7K0CG84_9ACTN</name>
<dbReference type="InterPro" id="IPR051797">
    <property type="entry name" value="TrmB-like"/>
</dbReference>
<gene>
    <name evidence="2" type="ORF">SRB5_26240</name>
</gene>
<accession>A0A7K0CG84</accession>
<evidence type="ECO:0000313" key="2">
    <source>
        <dbReference type="EMBL" id="MQY12490.1"/>
    </source>
</evidence>
<dbReference type="InterPro" id="IPR000792">
    <property type="entry name" value="Tscrpt_reg_LuxR_C"/>
</dbReference>
<dbReference type="SMART" id="SM00421">
    <property type="entry name" value="HTH_LUXR"/>
    <property type="match status" value="1"/>
</dbReference>
<dbReference type="Gene3D" id="1.10.10.10">
    <property type="entry name" value="Winged helix-like DNA-binding domain superfamily/Winged helix DNA-binding domain"/>
    <property type="match status" value="1"/>
</dbReference>
<dbReference type="RefSeq" id="WP_153452107.1">
    <property type="nucleotide sequence ID" value="NZ_WEGJ01000007.1"/>
</dbReference>
<evidence type="ECO:0000259" key="1">
    <source>
        <dbReference type="PROSITE" id="PS50043"/>
    </source>
</evidence>
<dbReference type="InterPro" id="IPR036388">
    <property type="entry name" value="WH-like_DNA-bd_sf"/>
</dbReference>
<reference evidence="2 3" key="1">
    <citation type="submission" date="2019-10" db="EMBL/GenBank/DDBJ databases">
        <title>Streptomyces smaragdinus sp. nov. and Streptomyces fabii sp. nov., isolated from the gut of fungus growing-termite Macrotermes natalensis.</title>
        <authorList>
            <person name="Schwitalla J."/>
            <person name="Benndorf R."/>
            <person name="Martin K."/>
            <person name="De Beer W."/>
            <person name="Kaster A.-K."/>
            <person name="Vollmers J."/>
            <person name="Poulsen M."/>
            <person name="Beemelmanns C."/>
        </authorList>
    </citation>
    <scope>NUCLEOTIDE SEQUENCE [LARGE SCALE GENOMIC DNA]</scope>
    <source>
        <strain evidence="2 3">RB5</strain>
    </source>
</reference>
<evidence type="ECO:0000313" key="3">
    <source>
        <dbReference type="Proteomes" id="UP000466345"/>
    </source>
</evidence>
<protein>
    <recommendedName>
        <fullName evidence="1">HTH luxR-type domain-containing protein</fullName>
    </recommendedName>
</protein>
<dbReference type="PANTHER" id="PTHR34293">
    <property type="entry name" value="HTH-TYPE TRANSCRIPTIONAL REGULATOR TRMBL2"/>
    <property type="match status" value="1"/>
</dbReference>
<sequence length="322" mass="35600">MEPSQVALIVYRTILLHSEQDVSALAGHLSLDEEQVQEAVDWLMEHSLLAPSWEQQGRYRAVSPTLGLELLIQREQHELAVRQQRIEQHRAALTTLAAEYAAQGEAGLTGTERLVGADRIRTRLEMLAAQTRQEVGAFVPDKTLSKDGAEAAKPINERALARGVRFRTLYLDSILRERGTLDHVNWVIDRGGEIRTVPTLPMRLIIMDGRCAVVGDSTEEGESAALVLTNPALLLPLRALFDSYWEHATALGEPPQVHDCGLTPQERELIRLLATGAKDDTIARALGIGLRTERRMVAELADRLGASSRFELGVKASKLGWT</sequence>
<keyword evidence="3" id="KW-1185">Reference proteome</keyword>
<dbReference type="Proteomes" id="UP000466345">
    <property type="component" value="Unassembled WGS sequence"/>
</dbReference>
<dbReference type="PANTHER" id="PTHR34293:SF1">
    <property type="entry name" value="HTH-TYPE TRANSCRIPTIONAL REGULATOR TRMBL2"/>
    <property type="match status" value="1"/>
</dbReference>
<feature type="domain" description="HTH luxR-type" evidence="1">
    <location>
        <begin position="255"/>
        <end position="320"/>
    </location>
</feature>
<proteinExistence type="predicted"/>
<dbReference type="PROSITE" id="PS50043">
    <property type="entry name" value="HTH_LUXR_2"/>
    <property type="match status" value="1"/>
</dbReference>
<dbReference type="AlphaFoldDB" id="A0A7K0CG84"/>
<dbReference type="GO" id="GO:0003677">
    <property type="term" value="F:DNA binding"/>
    <property type="evidence" value="ECO:0007669"/>
    <property type="project" value="InterPro"/>
</dbReference>
<comment type="caution">
    <text evidence="2">The sequence shown here is derived from an EMBL/GenBank/DDBJ whole genome shotgun (WGS) entry which is preliminary data.</text>
</comment>
<organism evidence="2 3">
    <name type="scientific">Streptomyces smaragdinus</name>
    <dbReference type="NCBI Taxonomy" id="2585196"/>
    <lineage>
        <taxon>Bacteria</taxon>
        <taxon>Bacillati</taxon>
        <taxon>Actinomycetota</taxon>
        <taxon>Actinomycetes</taxon>
        <taxon>Kitasatosporales</taxon>
        <taxon>Streptomycetaceae</taxon>
        <taxon>Streptomyces</taxon>
    </lineage>
</organism>
<dbReference type="EMBL" id="WEGJ01000007">
    <property type="protein sequence ID" value="MQY12490.1"/>
    <property type="molecule type" value="Genomic_DNA"/>
</dbReference>
<dbReference type="OrthoDB" id="4266042at2"/>
<dbReference type="GO" id="GO:0006355">
    <property type="term" value="P:regulation of DNA-templated transcription"/>
    <property type="evidence" value="ECO:0007669"/>
    <property type="project" value="InterPro"/>
</dbReference>